<dbReference type="EMBL" id="ABYH01000040">
    <property type="protein sequence ID" value="EEC98048.1"/>
    <property type="molecule type" value="Genomic_DNA"/>
</dbReference>
<evidence type="ECO:0000313" key="1">
    <source>
        <dbReference type="EMBL" id="EEC98048.1"/>
    </source>
</evidence>
<protein>
    <submittedName>
        <fullName evidence="1">Uncharacterized protein</fullName>
    </submittedName>
</protein>
<evidence type="ECO:0000313" key="2">
    <source>
        <dbReference type="Proteomes" id="UP000005510"/>
    </source>
</evidence>
<sequence length="42" mass="4876">MACLLFFFSAKVTNLHYVPMRKYANLPMGECSDEVIKYSDNK</sequence>
<dbReference type="HOGENOM" id="CLU_3255260_0_0_10"/>
<dbReference type="AlphaFoldDB" id="B7B690"/>
<reference evidence="1 2" key="2">
    <citation type="submission" date="2008-10" db="EMBL/GenBank/DDBJ databases">
        <authorList>
            <person name="Fulton L."/>
            <person name="Clifton S."/>
            <person name="Fulton B."/>
            <person name="Xu J."/>
            <person name="Minx P."/>
            <person name="Pepin K.H."/>
            <person name="Johnson M."/>
            <person name="Bhonagiri V."/>
            <person name="Nash W.E."/>
            <person name="Mardis E.R."/>
            <person name="Wilson R.K."/>
        </authorList>
    </citation>
    <scope>NUCLEOTIDE SEQUENCE [LARGE SCALE GENOMIC DNA]</scope>
    <source>
        <strain evidence="1 2">DSM 18315</strain>
    </source>
</reference>
<comment type="caution">
    <text evidence="1">The sequence shown here is derived from an EMBL/GenBank/DDBJ whole genome shotgun (WGS) entry which is preliminary data.</text>
</comment>
<dbReference type="Proteomes" id="UP000005510">
    <property type="component" value="Unassembled WGS sequence"/>
</dbReference>
<name>B7B690_9BACT</name>
<organism evidence="1 2">
    <name type="scientific">Parabacteroides johnsonii DSM 18315</name>
    <dbReference type="NCBI Taxonomy" id="537006"/>
    <lineage>
        <taxon>Bacteria</taxon>
        <taxon>Pseudomonadati</taxon>
        <taxon>Bacteroidota</taxon>
        <taxon>Bacteroidia</taxon>
        <taxon>Bacteroidales</taxon>
        <taxon>Tannerellaceae</taxon>
        <taxon>Parabacteroides</taxon>
    </lineage>
</organism>
<reference evidence="1 2" key="1">
    <citation type="submission" date="2008-10" db="EMBL/GenBank/DDBJ databases">
        <title>Draft genome sequence of Parabacteroides johnsonii (DSM 18315).</title>
        <authorList>
            <person name="Sudarsanam P."/>
            <person name="Ley R."/>
            <person name="Guruge J."/>
            <person name="Turnbaugh P.J."/>
            <person name="Mahowald M."/>
            <person name="Liep D."/>
            <person name="Gordon J."/>
        </authorList>
    </citation>
    <scope>NUCLEOTIDE SEQUENCE [LARGE SCALE GENOMIC DNA]</scope>
    <source>
        <strain evidence="1 2">DSM 18315</strain>
    </source>
</reference>
<accession>B7B690</accession>
<proteinExistence type="predicted"/>
<gene>
    <name evidence="1" type="ORF">PRABACTJOHN_00533</name>
</gene>